<evidence type="ECO:0000313" key="1">
    <source>
        <dbReference type="EMBL" id="MBZ1351723.1"/>
    </source>
</evidence>
<dbReference type="InterPro" id="IPR036318">
    <property type="entry name" value="FAD-bd_PCMH-like_sf"/>
</dbReference>
<dbReference type="SUPFAM" id="SSF56176">
    <property type="entry name" value="FAD-binding/transporter-associated domain-like"/>
    <property type="match status" value="1"/>
</dbReference>
<dbReference type="InterPro" id="IPR016169">
    <property type="entry name" value="FAD-bd_PCMH_sub2"/>
</dbReference>
<name>A0A953T2P9_9BURK</name>
<dbReference type="Proteomes" id="UP000739565">
    <property type="component" value="Unassembled WGS sequence"/>
</dbReference>
<keyword evidence="2" id="KW-1185">Reference proteome</keyword>
<evidence type="ECO:0000313" key="2">
    <source>
        <dbReference type="Proteomes" id="UP000739565"/>
    </source>
</evidence>
<protein>
    <submittedName>
        <fullName evidence="1">Uncharacterized protein</fullName>
    </submittedName>
</protein>
<dbReference type="EMBL" id="JAHXRI010000010">
    <property type="protein sequence ID" value="MBZ1351723.1"/>
    <property type="molecule type" value="Genomic_DNA"/>
</dbReference>
<reference evidence="1" key="1">
    <citation type="submission" date="2021-07" db="EMBL/GenBank/DDBJ databases">
        <title>New genus and species of the family Alcaligenaceae.</title>
        <authorList>
            <person name="Hahn M.W."/>
        </authorList>
    </citation>
    <scope>NUCLEOTIDE SEQUENCE</scope>
    <source>
        <strain evidence="1">LF4-65</strain>
    </source>
</reference>
<comment type="caution">
    <text evidence="1">The sequence shown here is derived from an EMBL/GenBank/DDBJ whole genome shotgun (WGS) entry which is preliminary data.</text>
</comment>
<dbReference type="GO" id="GO:0050660">
    <property type="term" value="F:flavin adenine dinucleotide binding"/>
    <property type="evidence" value="ECO:0007669"/>
    <property type="project" value="InterPro"/>
</dbReference>
<proteinExistence type="predicted"/>
<dbReference type="Gene3D" id="3.30.465.10">
    <property type="match status" value="1"/>
</dbReference>
<dbReference type="AlphaFoldDB" id="A0A953T2P9"/>
<sequence length="310" mass="33082">MVTKPSRRSFLTGRRTPATPWGTFCARLSRTCLGRVRWDESQETMQAWLEPAREGDLTHAFALCREFGVQYLLADSDGRPDPGRGALWVSARAPWATVVAVDAAQTLWRADAGCLLGALQGLGIASLDMADPEQTVAQWVASRGCGRWPTGQCDLSGIVQLQAVLADGTTEVLGPFGATAQAPLQSLATQRIIPKLFELAHSAPVEQGMAAAIWPLRFRLDALRPKAPSEPNLAWLFIGHGGALGWVQTVWFAATGRTIVGAGGPSDAAIGMSQRSAENFSDALSIPFASIDRSVKQILDPSGVFGSVSE</sequence>
<dbReference type="RefSeq" id="WP_259662108.1">
    <property type="nucleotide sequence ID" value="NZ_JAHXRI010000010.1"/>
</dbReference>
<gene>
    <name evidence="1" type="ORF">KZZ10_13805</name>
</gene>
<organism evidence="1 2">
    <name type="scientific">Zwartia hollandica</name>
    <dbReference type="NCBI Taxonomy" id="324606"/>
    <lineage>
        <taxon>Bacteria</taxon>
        <taxon>Pseudomonadati</taxon>
        <taxon>Pseudomonadota</taxon>
        <taxon>Betaproteobacteria</taxon>
        <taxon>Burkholderiales</taxon>
        <taxon>Alcaligenaceae</taxon>
        <taxon>Zwartia</taxon>
    </lineage>
</organism>
<accession>A0A953T2P9</accession>